<dbReference type="InterPro" id="IPR034660">
    <property type="entry name" value="DinB/YfiT-like"/>
</dbReference>
<dbReference type="RefSeq" id="WP_038079661.1">
    <property type="nucleotide sequence ID" value="NZ_AUND01000040.1"/>
</dbReference>
<dbReference type="InterPro" id="IPR024344">
    <property type="entry name" value="MDMPI_metal-binding"/>
</dbReference>
<sequence length="187" mass="20326">MADLEEARAALRQRQGVGARYDAPEAPAAELALARSGTAYFARKLNELSDEALYQPSAIAGQSRAHVICAVSYQARALARQLEAATAGRAIPPMVDPAWVELEDLDLGATLPPRALRHLFDHSAIHLDVVWRDLPGLAWDLEAPDAAGQMRPLRATAIERAHALWHGALHLGNGGRMRDLPPELRVN</sequence>
<dbReference type="STRING" id="1353537.TP2_13530"/>
<dbReference type="GO" id="GO:0046872">
    <property type="term" value="F:metal ion binding"/>
    <property type="evidence" value="ECO:0007669"/>
    <property type="project" value="InterPro"/>
</dbReference>
<dbReference type="Gene3D" id="1.20.120.450">
    <property type="entry name" value="dinb family like domain"/>
    <property type="match status" value="1"/>
</dbReference>
<organism evidence="2 3">
    <name type="scientific">Thioclava pacifica DSM 10166</name>
    <dbReference type="NCBI Taxonomy" id="1353537"/>
    <lineage>
        <taxon>Bacteria</taxon>
        <taxon>Pseudomonadati</taxon>
        <taxon>Pseudomonadota</taxon>
        <taxon>Alphaproteobacteria</taxon>
        <taxon>Rhodobacterales</taxon>
        <taxon>Paracoccaceae</taxon>
        <taxon>Thioclava</taxon>
    </lineage>
</organism>
<dbReference type="OrthoDB" id="7847787at2"/>
<dbReference type="eggNOG" id="ENOG5030CHN">
    <property type="taxonomic scope" value="Bacteria"/>
</dbReference>
<dbReference type="Pfam" id="PF11716">
    <property type="entry name" value="MDMPI_N"/>
    <property type="match status" value="1"/>
</dbReference>
<proteinExistence type="predicted"/>
<dbReference type="SUPFAM" id="SSF109854">
    <property type="entry name" value="DinB/YfiT-like putative metalloenzymes"/>
    <property type="match status" value="1"/>
</dbReference>
<gene>
    <name evidence="2" type="ORF">TP2_13530</name>
</gene>
<accession>A0A074J314</accession>
<evidence type="ECO:0000259" key="1">
    <source>
        <dbReference type="Pfam" id="PF11716"/>
    </source>
</evidence>
<dbReference type="AlphaFoldDB" id="A0A074J314"/>
<name>A0A074J314_9RHOB</name>
<reference evidence="2 3" key="1">
    <citation type="submission" date="2013-07" db="EMBL/GenBank/DDBJ databases">
        <title>Thioclava pacifica DSM 10166 Genome Sequencing.</title>
        <authorList>
            <person name="Lai Q."/>
            <person name="Shao Z."/>
        </authorList>
    </citation>
    <scope>NUCLEOTIDE SEQUENCE [LARGE SCALE GENOMIC DNA]</scope>
    <source>
        <strain evidence="2 3">DSM 10166</strain>
    </source>
</reference>
<keyword evidence="3" id="KW-1185">Reference proteome</keyword>
<dbReference type="EMBL" id="AUND01000040">
    <property type="protein sequence ID" value="KEO50904.1"/>
    <property type="molecule type" value="Genomic_DNA"/>
</dbReference>
<protein>
    <recommendedName>
        <fullName evidence="1">Mycothiol-dependent maleylpyruvate isomerase metal-binding domain-containing protein</fullName>
    </recommendedName>
</protein>
<comment type="caution">
    <text evidence="2">The sequence shown here is derived from an EMBL/GenBank/DDBJ whole genome shotgun (WGS) entry which is preliminary data.</text>
</comment>
<evidence type="ECO:0000313" key="3">
    <source>
        <dbReference type="Proteomes" id="UP000027432"/>
    </source>
</evidence>
<dbReference type="Proteomes" id="UP000027432">
    <property type="component" value="Unassembled WGS sequence"/>
</dbReference>
<evidence type="ECO:0000313" key="2">
    <source>
        <dbReference type="EMBL" id="KEO50904.1"/>
    </source>
</evidence>
<feature type="domain" description="Mycothiol-dependent maleylpyruvate isomerase metal-binding" evidence="1">
    <location>
        <begin position="35"/>
        <end position="164"/>
    </location>
</feature>